<keyword evidence="3" id="KW-1185">Reference proteome</keyword>
<protein>
    <recommendedName>
        <fullName evidence="4">GPI ethanolamine phosphate transferase 3</fullName>
    </recommendedName>
</protein>
<dbReference type="AlphaFoldDB" id="A0AA36G499"/>
<feature type="transmembrane region" description="Helical" evidence="1">
    <location>
        <begin position="161"/>
        <end position="179"/>
    </location>
</feature>
<dbReference type="SUPFAM" id="SSF53649">
    <property type="entry name" value="Alkaline phosphatase-like"/>
    <property type="match status" value="1"/>
</dbReference>
<evidence type="ECO:0008006" key="4">
    <source>
        <dbReference type="Google" id="ProtNLM"/>
    </source>
</evidence>
<evidence type="ECO:0000313" key="2">
    <source>
        <dbReference type="EMBL" id="CAJ0577682.1"/>
    </source>
</evidence>
<name>A0AA36G499_9BILA</name>
<feature type="transmembrane region" description="Helical" evidence="1">
    <location>
        <begin position="231"/>
        <end position="255"/>
    </location>
</feature>
<dbReference type="EMBL" id="CATQJA010002651">
    <property type="protein sequence ID" value="CAJ0577682.1"/>
    <property type="molecule type" value="Genomic_DNA"/>
</dbReference>
<reference evidence="2" key="1">
    <citation type="submission" date="2023-06" db="EMBL/GenBank/DDBJ databases">
        <authorList>
            <person name="Delattre M."/>
        </authorList>
    </citation>
    <scope>NUCLEOTIDE SEQUENCE</scope>
    <source>
        <strain evidence="2">AF72</strain>
    </source>
</reference>
<dbReference type="PANTHER" id="PTHR23071">
    <property type="entry name" value="PHOSPHATIDYLINOSITOL GLYCAN"/>
    <property type="match status" value="1"/>
</dbReference>
<dbReference type="InterPro" id="IPR039524">
    <property type="entry name" value="PIGO/GPI13"/>
</dbReference>
<dbReference type="Gene3D" id="3.40.720.10">
    <property type="entry name" value="Alkaline Phosphatase, subunit A"/>
    <property type="match status" value="1"/>
</dbReference>
<organism evidence="2 3">
    <name type="scientific">Mesorhabditis spiculigera</name>
    <dbReference type="NCBI Taxonomy" id="96644"/>
    <lineage>
        <taxon>Eukaryota</taxon>
        <taxon>Metazoa</taxon>
        <taxon>Ecdysozoa</taxon>
        <taxon>Nematoda</taxon>
        <taxon>Chromadorea</taxon>
        <taxon>Rhabditida</taxon>
        <taxon>Rhabditina</taxon>
        <taxon>Rhabditomorpha</taxon>
        <taxon>Rhabditoidea</taxon>
        <taxon>Rhabditidae</taxon>
        <taxon>Mesorhabditinae</taxon>
        <taxon>Mesorhabditis</taxon>
    </lineage>
</organism>
<dbReference type="InterPro" id="IPR017850">
    <property type="entry name" value="Alkaline_phosphatase_core_sf"/>
</dbReference>
<dbReference type="GO" id="GO:0005789">
    <property type="term" value="C:endoplasmic reticulum membrane"/>
    <property type="evidence" value="ECO:0007669"/>
    <property type="project" value="TreeGrafter"/>
</dbReference>
<accession>A0AA36G499</accession>
<evidence type="ECO:0000256" key="1">
    <source>
        <dbReference type="SAM" id="Phobius"/>
    </source>
</evidence>
<feature type="transmembrane region" description="Helical" evidence="1">
    <location>
        <begin position="139"/>
        <end position="156"/>
    </location>
</feature>
<keyword evidence="1" id="KW-0472">Membrane</keyword>
<feature type="non-terminal residue" evidence="2">
    <location>
        <position position="327"/>
    </location>
</feature>
<feature type="transmembrane region" description="Helical" evidence="1">
    <location>
        <begin position="69"/>
        <end position="90"/>
    </location>
</feature>
<keyword evidence="1" id="KW-0812">Transmembrane</keyword>
<proteinExistence type="predicted"/>
<dbReference type="Proteomes" id="UP001177023">
    <property type="component" value="Unassembled WGS sequence"/>
</dbReference>
<evidence type="ECO:0000313" key="3">
    <source>
        <dbReference type="Proteomes" id="UP001177023"/>
    </source>
</evidence>
<sequence>MDGMIELIVKRMRTDDLLVVLGDHGMTSSGDHGGDTTPEVTAGLLIHSPSLKFTPLTAVPRQIDLVPSLALLLGVPIPFSNLGIVIPQLFPKRQDLSQAVQLNYEQVIRDEPNSFSQLVIRSGVLLLQMGLYNGGSDSISVPPLLATLVILTLFHLGKMALCQALVSLAFLSVYFHWGLDLVSHDSDNIKLALLSTAWLVYAIAALVLVLNFRPNSEQSCAQQRWNIFHGLLPILYLLLGEEMAIGLTIFIMISLRIHSVVNAEFKTGAETTLLGLGFYFLGHSPTLTAIPWTAAFIGPCSCSPTFSPQPSYFAARCYYSLLSTSSR</sequence>
<dbReference type="GO" id="GO:0006506">
    <property type="term" value="P:GPI anchor biosynthetic process"/>
    <property type="evidence" value="ECO:0007669"/>
    <property type="project" value="InterPro"/>
</dbReference>
<keyword evidence="1" id="KW-1133">Transmembrane helix</keyword>
<gene>
    <name evidence="2" type="ORF">MSPICULIGERA_LOCUS15951</name>
</gene>
<dbReference type="GO" id="GO:0051377">
    <property type="term" value="F:mannose-ethanolamine phosphotransferase activity"/>
    <property type="evidence" value="ECO:0007669"/>
    <property type="project" value="TreeGrafter"/>
</dbReference>
<comment type="caution">
    <text evidence="2">The sequence shown here is derived from an EMBL/GenBank/DDBJ whole genome shotgun (WGS) entry which is preliminary data.</text>
</comment>
<dbReference type="PANTHER" id="PTHR23071:SF1">
    <property type="entry name" value="GPI ETHANOLAMINE PHOSPHATE TRANSFERASE 3"/>
    <property type="match status" value="1"/>
</dbReference>
<feature type="transmembrane region" description="Helical" evidence="1">
    <location>
        <begin position="191"/>
        <end position="210"/>
    </location>
</feature>